<dbReference type="InterPro" id="IPR020841">
    <property type="entry name" value="PKS_Beta-ketoAc_synthase_dom"/>
</dbReference>
<gene>
    <name evidence="8" type="ORF">CLV40_101403</name>
</gene>
<feature type="domain" description="PKS/mFAS DH" evidence="7">
    <location>
        <begin position="950"/>
        <end position="1226"/>
    </location>
</feature>
<dbReference type="PANTHER" id="PTHR43775">
    <property type="entry name" value="FATTY ACID SYNTHASE"/>
    <property type="match status" value="1"/>
</dbReference>
<dbReference type="InterPro" id="IPR016035">
    <property type="entry name" value="Acyl_Trfase/lysoPLipase"/>
</dbReference>
<evidence type="ECO:0000256" key="1">
    <source>
        <dbReference type="ARBA" id="ARBA00022450"/>
    </source>
</evidence>
<dbReference type="RefSeq" id="WP_245930956.1">
    <property type="nucleotide sequence ID" value="NZ_CP154825.1"/>
</dbReference>
<dbReference type="Proteomes" id="UP000239203">
    <property type="component" value="Unassembled WGS sequence"/>
</dbReference>
<dbReference type="InterPro" id="IPR020807">
    <property type="entry name" value="PKS_DH"/>
</dbReference>
<dbReference type="PROSITE" id="PS00606">
    <property type="entry name" value="KS3_1"/>
    <property type="match status" value="1"/>
</dbReference>
<dbReference type="Pfam" id="PF16197">
    <property type="entry name" value="KAsynt_C_assoc"/>
    <property type="match status" value="1"/>
</dbReference>
<feature type="active site" description="Proton donor; for dehydratase activity" evidence="4">
    <location>
        <position position="1141"/>
    </location>
</feature>
<keyword evidence="3 8" id="KW-0808">Transferase</keyword>
<protein>
    <submittedName>
        <fullName evidence="8">Acyl transferase domain-containing protein</fullName>
    </submittedName>
</protein>
<dbReference type="SUPFAM" id="SSF55048">
    <property type="entry name" value="Probable ACP-binding domain of malonyl-CoA ACP transacylase"/>
    <property type="match status" value="1"/>
</dbReference>
<sequence>MDASQAREPVAVVGMAVMLPGAPDLDTYWHNLRTGHDAITDVPPDRRDPHFHGDVPDPAAPLPPDRTYCHRGGFLAPFSLDAAGLGIMPNSVDTIEPDQLLTLRVASAAVADAGGLPALGDAGKVGVILGRGGYIGPRMVGLEQRVRTVRTVLRVVAELNPGMGEGELAELRAALLDPLGPVQPESAINLVPNLAASRVANRLDLRGPAYTVDAACASSLLAVDQAIGELTTRRCDAVLAGGVYHGHDDTFWAVFSQLRALSPTQGIRPLSADADGLLIGEGAGVVVLRRLSDARRDGDRVYAVIRGVGTASDGRTQSLFNPDSAGQRVALRRAWSAAGLDPAVPDSVGLVEAHSTGTPVGDAAELSALGEVFGAPPGASAVIGSVKSMIGHTMPAAGIAGLVKAVLAVHHGVLLPTLHCADPNPLLEPTRFHVLDAAKPWEGVGPRRAAVNAFGFGGINAHVVVEQAPDTPIRRPARVVERERVLRLAAHDPAELARLLDEHGDCPPDEPVGDPTGRFRLGVVGPTAKRLTVAQRVLARADQPGWTWSSGDVWFTGTPLLREPGAKTAFVFPGLEAEFAPRIDDVAALLGEEPPGAETGSVPEHVAAVADASMLLDRALARLGVRPDGLVGHSIGEWTAAVLARMFTGDRPGIGLDGFPMPAVDYLALGCAVDEAERGIADEPDVVVSHDNAPRQSVVCGPREAIERLAERFRAAGVFARPLPFSTGFHTPMMAPYVDPYLHAIRATGMRAGTLPVYSATTADRYPDDSDSLLRLSADHLVKPVRFREVVARMSADGYRVFVLMGAGQLGSFVSDSLDDAPHLVINAASSVRPGLAQLRRVATALWVEGADPDLAALEQSTKAGSTASQKDNASAVGEIPVRVTSPTLTVDPEARGRFAPSRGRPDLPAGLPADIAGELSALIADTDATVRAVTAAVRSRRAPAIRPAPAALPAQRALPAAEPGAVRTTLLRVSVADMPYLRGHRFFRQRADWPDETDRRPVVPATTLVEWAQRATERAWPGELAVAVRDIRFTRWLIAAPSQDVEITMTRPVPGGPVQVRLGEFAAMTVDLADAYPAASAPAPHPGPATGPALTPVEIYGGRQMFHGPQFQGLTEVTAHDGDRAHGQIKVLPAPGCVLDNVGQMLGCWLQARVDTRILAFPTRVDSIVFHGPPPPLGAVVDCLADARIPDEAAVEMDAVVSHAGRVWATITGWHDIRLDCDHTDHGVYAFPRDHALSRPQADGTWLAQDRWTTLASRDVFVGVYLSAPERAAYAAVPPRGQRTWLLGRVAAKDAVRGWLAARPDEWGTETLFPAEVLLTGDGERLVVRGHHGRALPDLRVTLTPAGPTAVTARVERTTGDD</sequence>
<evidence type="ECO:0000259" key="6">
    <source>
        <dbReference type="PROSITE" id="PS52004"/>
    </source>
</evidence>
<dbReference type="InterPro" id="IPR018201">
    <property type="entry name" value="Ketoacyl_synth_AS"/>
</dbReference>
<dbReference type="InterPro" id="IPR014043">
    <property type="entry name" value="Acyl_transferase_dom"/>
</dbReference>
<dbReference type="PROSITE" id="PS52004">
    <property type="entry name" value="KS3_2"/>
    <property type="match status" value="1"/>
</dbReference>
<evidence type="ECO:0000256" key="3">
    <source>
        <dbReference type="ARBA" id="ARBA00022679"/>
    </source>
</evidence>
<dbReference type="GO" id="GO:0004312">
    <property type="term" value="F:fatty acid synthase activity"/>
    <property type="evidence" value="ECO:0007669"/>
    <property type="project" value="TreeGrafter"/>
</dbReference>
<dbReference type="CDD" id="cd00833">
    <property type="entry name" value="PKS"/>
    <property type="match status" value="1"/>
</dbReference>
<keyword evidence="2" id="KW-0597">Phosphoprotein</keyword>
<dbReference type="SMART" id="SM00825">
    <property type="entry name" value="PKS_KS"/>
    <property type="match status" value="1"/>
</dbReference>
<dbReference type="InterPro" id="IPR014031">
    <property type="entry name" value="Ketoacyl_synth_C"/>
</dbReference>
<dbReference type="Pfam" id="PF00698">
    <property type="entry name" value="Acyl_transf_1"/>
    <property type="match status" value="1"/>
</dbReference>
<dbReference type="InterPro" id="IPR014030">
    <property type="entry name" value="Ketoacyl_synth_N"/>
</dbReference>
<evidence type="ECO:0000256" key="5">
    <source>
        <dbReference type="SAM" id="MobiDB-lite"/>
    </source>
</evidence>
<dbReference type="GO" id="GO:0006633">
    <property type="term" value="P:fatty acid biosynthetic process"/>
    <property type="evidence" value="ECO:0007669"/>
    <property type="project" value="InterPro"/>
</dbReference>
<dbReference type="PROSITE" id="PS52019">
    <property type="entry name" value="PKS_MFAS_DH"/>
    <property type="match status" value="1"/>
</dbReference>
<dbReference type="GO" id="GO:0004315">
    <property type="term" value="F:3-oxoacyl-[acyl-carrier-protein] synthase activity"/>
    <property type="evidence" value="ECO:0007669"/>
    <property type="project" value="InterPro"/>
</dbReference>
<evidence type="ECO:0000256" key="4">
    <source>
        <dbReference type="PROSITE-ProRule" id="PRU01363"/>
    </source>
</evidence>
<name>A0A2S6H178_9PSEU</name>
<dbReference type="GO" id="GO:0005886">
    <property type="term" value="C:plasma membrane"/>
    <property type="evidence" value="ECO:0007669"/>
    <property type="project" value="TreeGrafter"/>
</dbReference>
<dbReference type="GO" id="GO:0005737">
    <property type="term" value="C:cytoplasm"/>
    <property type="evidence" value="ECO:0007669"/>
    <property type="project" value="TreeGrafter"/>
</dbReference>
<dbReference type="InterPro" id="IPR049551">
    <property type="entry name" value="PKS_DH_C"/>
</dbReference>
<dbReference type="Gene3D" id="3.40.366.10">
    <property type="entry name" value="Malonyl-Coenzyme A Acyl Carrier Protein, domain 2"/>
    <property type="match status" value="2"/>
</dbReference>
<keyword evidence="1" id="KW-0596">Phosphopantetheine</keyword>
<dbReference type="SMART" id="SM00826">
    <property type="entry name" value="PKS_DH"/>
    <property type="match status" value="1"/>
</dbReference>
<dbReference type="InterPro" id="IPR016036">
    <property type="entry name" value="Malonyl_transacylase_ACP-bd"/>
</dbReference>
<reference evidence="8 9" key="1">
    <citation type="submission" date="2018-02" db="EMBL/GenBank/DDBJ databases">
        <title>Genomic Encyclopedia of Archaeal and Bacterial Type Strains, Phase II (KMG-II): from individual species to whole genera.</title>
        <authorList>
            <person name="Goeker M."/>
        </authorList>
    </citation>
    <scope>NUCLEOTIDE SEQUENCE [LARGE SCALE GENOMIC DNA]</scope>
    <source>
        <strain evidence="8 9">YU 961-1</strain>
    </source>
</reference>
<evidence type="ECO:0000313" key="8">
    <source>
        <dbReference type="EMBL" id="PPK71214.1"/>
    </source>
</evidence>
<feature type="region of interest" description="Disordered" evidence="5">
    <location>
        <begin position="39"/>
        <end position="64"/>
    </location>
</feature>
<feature type="region of interest" description="C-terminal hotdog fold" evidence="4">
    <location>
        <begin position="1092"/>
        <end position="1226"/>
    </location>
</feature>
<dbReference type="Gene3D" id="3.10.129.110">
    <property type="entry name" value="Polyketide synthase dehydratase"/>
    <property type="match status" value="1"/>
</dbReference>
<dbReference type="Pfam" id="PF02801">
    <property type="entry name" value="Ketoacyl-synt_C"/>
    <property type="match status" value="1"/>
</dbReference>
<comment type="caution">
    <text evidence="8">The sequence shown here is derived from an EMBL/GenBank/DDBJ whole genome shotgun (WGS) entry which is preliminary data.</text>
</comment>
<feature type="active site" description="Proton acceptor; for dehydratase activity" evidence="4">
    <location>
        <position position="985"/>
    </location>
</feature>
<accession>A0A2S6H178</accession>
<dbReference type="InterPro" id="IPR050091">
    <property type="entry name" value="PKS_NRPS_Biosynth_Enz"/>
</dbReference>
<dbReference type="InterPro" id="IPR049900">
    <property type="entry name" value="PKS_mFAS_DH"/>
</dbReference>
<feature type="domain" description="Ketosynthase family 3 (KS3)" evidence="6">
    <location>
        <begin position="7"/>
        <end position="467"/>
    </location>
</feature>
<dbReference type="Pfam" id="PF00109">
    <property type="entry name" value="ketoacyl-synt"/>
    <property type="match status" value="1"/>
</dbReference>
<dbReference type="InterPro" id="IPR032821">
    <property type="entry name" value="PKS_assoc"/>
</dbReference>
<dbReference type="InterPro" id="IPR016039">
    <property type="entry name" value="Thiolase-like"/>
</dbReference>
<evidence type="ECO:0000256" key="2">
    <source>
        <dbReference type="ARBA" id="ARBA00022553"/>
    </source>
</evidence>
<keyword evidence="9" id="KW-1185">Reference proteome</keyword>
<dbReference type="GO" id="GO:0071770">
    <property type="term" value="P:DIM/DIP cell wall layer assembly"/>
    <property type="evidence" value="ECO:0007669"/>
    <property type="project" value="TreeGrafter"/>
</dbReference>
<dbReference type="SUPFAM" id="SSF52151">
    <property type="entry name" value="FabD/lysophospholipase-like"/>
    <property type="match status" value="1"/>
</dbReference>
<feature type="compositionally biased region" description="Basic and acidic residues" evidence="5">
    <location>
        <begin position="39"/>
        <end position="55"/>
    </location>
</feature>
<dbReference type="SUPFAM" id="SSF53901">
    <property type="entry name" value="Thiolase-like"/>
    <property type="match status" value="1"/>
</dbReference>
<organism evidence="8 9">
    <name type="scientific">Actinokineospora auranticolor</name>
    <dbReference type="NCBI Taxonomy" id="155976"/>
    <lineage>
        <taxon>Bacteria</taxon>
        <taxon>Bacillati</taxon>
        <taxon>Actinomycetota</taxon>
        <taxon>Actinomycetes</taxon>
        <taxon>Pseudonocardiales</taxon>
        <taxon>Pseudonocardiaceae</taxon>
        <taxon>Actinokineospora</taxon>
    </lineage>
</organism>
<feature type="region of interest" description="N-terminal hotdog fold" evidence="4">
    <location>
        <begin position="950"/>
        <end position="1081"/>
    </location>
</feature>
<dbReference type="EMBL" id="PTIX01000001">
    <property type="protein sequence ID" value="PPK71214.1"/>
    <property type="molecule type" value="Genomic_DNA"/>
</dbReference>
<proteinExistence type="predicted"/>
<dbReference type="InterPro" id="IPR001227">
    <property type="entry name" value="Ac_transferase_dom_sf"/>
</dbReference>
<dbReference type="Pfam" id="PF14765">
    <property type="entry name" value="PS-DH"/>
    <property type="match status" value="1"/>
</dbReference>
<dbReference type="PANTHER" id="PTHR43775:SF37">
    <property type="entry name" value="SI:DKEY-61P9.11"/>
    <property type="match status" value="1"/>
</dbReference>
<evidence type="ECO:0000259" key="7">
    <source>
        <dbReference type="PROSITE" id="PS52019"/>
    </source>
</evidence>
<dbReference type="Gene3D" id="3.40.47.10">
    <property type="match status" value="1"/>
</dbReference>
<dbReference type="InterPro" id="IPR042104">
    <property type="entry name" value="PKS_dehydratase_sf"/>
</dbReference>
<dbReference type="SMART" id="SM00827">
    <property type="entry name" value="PKS_AT"/>
    <property type="match status" value="1"/>
</dbReference>
<evidence type="ECO:0000313" key="9">
    <source>
        <dbReference type="Proteomes" id="UP000239203"/>
    </source>
</evidence>